<evidence type="ECO:0000313" key="11">
    <source>
        <dbReference type="EMBL" id="CAE8616199.1"/>
    </source>
</evidence>
<dbReference type="Proteomes" id="UP000654075">
    <property type="component" value="Unassembled WGS sequence"/>
</dbReference>
<dbReference type="InterPro" id="IPR002067">
    <property type="entry name" value="MCP"/>
</dbReference>
<accession>A0A813LKN9</accession>
<evidence type="ECO:0000256" key="7">
    <source>
        <dbReference type="ARBA" id="ARBA00023128"/>
    </source>
</evidence>
<name>A0A813LKN9_POLGL</name>
<comment type="caution">
    <text evidence="12">The sequence shown here is derived from an EMBL/GenBank/DDBJ whole genome shotgun (WGS) entry which is preliminary data.</text>
</comment>
<evidence type="ECO:0008006" key="15">
    <source>
        <dbReference type="Google" id="ProtNLM"/>
    </source>
</evidence>
<evidence type="ECO:0000256" key="1">
    <source>
        <dbReference type="ARBA" id="ARBA00004225"/>
    </source>
</evidence>
<keyword evidence="7" id="KW-0496">Mitochondrion</keyword>
<evidence type="ECO:0000313" key="14">
    <source>
        <dbReference type="Proteomes" id="UP000654075"/>
    </source>
</evidence>
<dbReference type="EMBL" id="CAJNNV010025813">
    <property type="protein sequence ID" value="CAE8616199.1"/>
    <property type="molecule type" value="Genomic_DNA"/>
</dbReference>
<dbReference type="PRINTS" id="PR00926">
    <property type="entry name" value="MITOCARRIER"/>
</dbReference>
<organism evidence="12 13">
    <name type="scientific">Polarella glacialis</name>
    <name type="common">Dinoflagellate</name>
    <dbReference type="NCBI Taxonomy" id="89957"/>
    <lineage>
        <taxon>Eukaryota</taxon>
        <taxon>Sar</taxon>
        <taxon>Alveolata</taxon>
        <taxon>Dinophyceae</taxon>
        <taxon>Suessiales</taxon>
        <taxon>Suessiaceae</taxon>
        <taxon>Polarella</taxon>
    </lineage>
</organism>
<evidence type="ECO:0000313" key="12">
    <source>
        <dbReference type="EMBL" id="CAE8726925.1"/>
    </source>
</evidence>
<keyword evidence="8 9" id="KW-0472">Membrane</keyword>
<dbReference type="PANTHER" id="PTHR45624">
    <property type="entry name" value="MITOCHONDRIAL BASIC AMINO ACIDS TRANSPORTER-RELATED"/>
    <property type="match status" value="1"/>
</dbReference>
<dbReference type="GO" id="GO:1990575">
    <property type="term" value="P:mitochondrial L-ornithine transmembrane transport"/>
    <property type="evidence" value="ECO:0007669"/>
    <property type="project" value="TreeGrafter"/>
</dbReference>
<dbReference type="GO" id="GO:0000064">
    <property type="term" value="F:L-ornithine transmembrane transporter activity"/>
    <property type="evidence" value="ECO:0007669"/>
    <property type="project" value="TreeGrafter"/>
</dbReference>
<proteinExistence type="inferred from homology"/>
<keyword evidence="6" id="KW-1133">Transmembrane helix</keyword>
<dbReference type="SUPFAM" id="SSF103506">
    <property type="entry name" value="Mitochondrial carrier"/>
    <property type="match status" value="1"/>
</dbReference>
<dbReference type="PANTHER" id="PTHR45624:SF12">
    <property type="entry name" value="MITOCHONDRIAL ORNITHINE TRANSPORTER 1"/>
    <property type="match status" value="1"/>
</dbReference>
<keyword evidence="5" id="KW-0677">Repeat</keyword>
<dbReference type="InterPro" id="IPR050567">
    <property type="entry name" value="Mitochondrial_Carrier"/>
</dbReference>
<evidence type="ECO:0000256" key="2">
    <source>
        <dbReference type="ARBA" id="ARBA00006375"/>
    </source>
</evidence>
<dbReference type="InterPro" id="IPR023395">
    <property type="entry name" value="MCP_dom_sf"/>
</dbReference>
<evidence type="ECO:0000313" key="13">
    <source>
        <dbReference type="Proteomes" id="UP000626109"/>
    </source>
</evidence>
<keyword evidence="3 10" id="KW-0813">Transport</keyword>
<gene>
    <name evidence="11" type="ORF">PGLA1383_LOCUS33901</name>
    <name evidence="12" type="ORF">PGLA2088_LOCUS44644</name>
</gene>
<feature type="repeat" description="Solcar" evidence="9">
    <location>
        <begin position="216"/>
        <end position="300"/>
    </location>
</feature>
<dbReference type="OMA" id="IGHISFR"/>
<evidence type="ECO:0000256" key="10">
    <source>
        <dbReference type="RuleBase" id="RU000488"/>
    </source>
</evidence>
<evidence type="ECO:0000256" key="3">
    <source>
        <dbReference type="ARBA" id="ARBA00022448"/>
    </source>
</evidence>
<evidence type="ECO:0000256" key="5">
    <source>
        <dbReference type="ARBA" id="ARBA00022737"/>
    </source>
</evidence>
<evidence type="ECO:0000256" key="9">
    <source>
        <dbReference type="PROSITE-ProRule" id="PRU00282"/>
    </source>
</evidence>
<keyword evidence="4 9" id="KW-0812">Transmembrane</keyword>
<dbReference type="Pfam" id="PF00153">
    <property type="entry name" value="Mito_carr"/>
    <property type="match status" value="3"/>
</dbReference>
<keyword evidence="14" id="KW-1185">Reference proteome</keyword>
<sequence length="307" mass="32733">MTATDWSLPEVHLKPSETLAGVVSAAACVYAGLPFDVVKTRIQAGGGGLRQCVGSLLRVSGPRGFYAGALPALASQVAENAALFTANGLAVRAACRLKGISSEEQLVECGGLPHYFCGAFAGFFSATTICCIETVKVRLQVQHLTRQQGRHLGVVYAGPGDCFVKTLQSEGVRGLFRGLTAMWVRDIPFNAFFLGGFEMAASCIAKASGVKSKAELNPAQLMAAGAFAGTSGWALIFPVDVIKTRMQSDSGVRQSFLAVMKVGLKEHGVSGFYRGCSAAMLRSMPANAAMFVTYEYCMRWFRLREQS</sequence>
<evidence type="ECO:0000256" key="4">
    <source>
        <dbReference type="ARBA" id="ARBA00022692"/>
    </source>
</evidence>
<feature type="repeat" description="Solcar" evidence="9">
    <location>
        <begin position="109"/>
        <end position="203"/>
    </location>
</feature>
<dbReference type="GO" id="GO:0031966">
    <property type="term" value="C:mitochondrial membrane"/>
    <property type="evidence" value="ECO:0007669"/>
    <property type="project" value="UniProtKB-SubCell"/>
</dbReference>
<dbReference type="Proteomes" id="UP000626109">
    <property type="component" value="Unassembled WGS sequence"/>
</dbReference>
<protein>
    <recommendedName>
        <fullName evidence="15">Mitochondrial carrier protein</fullName>
    </recommendedName>
</protein>
<comment type="subcellular location">
    <subcellularLocation>
        <location evidence="1">Mitochondrion membrane</location>
        <topology evidence="1">Multi-pass membrane protein</topology>
    </subcellularLocation>
</comment>
<dbReference type="EMBL" id="CAJNNW010035301">
    <property type="protein sequence ID" value="CAE8726925.1"/>
    <property type="molecule type" value="Genomic_DNA"/>
</dbReference>
<dbReference type="OrthoDB" id="409586at2759"/>
<feature type="repeat" description="Solcar" evidence="9">
    <location>
        <begin position="12"/>
        <end position="93"/>
    </location>
</feature>
<dbReference type="PROSITE" id="PS50920">
    <property type="entry name" value="SOLCAR"/>
    <property type="match status" value="3"/>
</dbReference>
<reference evidence="12" key="1">
    <citation type="submission" date="2021-02" db="EMBL/GenBank/DDBJ databases">
        <authorList>
            <person name="Dougan E. K."/>
            <person name="Rhodes N."/>
            <person name="Thang M."/>
            <person name="Chan C."/>
        </authorList>
    </citation>
    <scope>NUCLEOTIDE SEQUENCE</scope>
</reference>
<dbReference type="Gene3D" id="1.50.40.10">
    <property type="entry name" value="Mitochondrial carrier domain"/>
    <property type="match status" value="2"/>
</dbReference>
<dbReference type="AlphaFoldDB" id="A0A813LKN9"/>
<comment type="similarity">
    <text evidence="2 10">Belongs to the mitochondrial carrier (TC 2.A.29) family.</text>
</comment>
<evidence type="ECO:0000256" key="8">
    <source>
        <dbReference type="ARBA" id="ARBA00023136"/>
    </source>
</evidence>
<dbReference type="InterPro" id="IPR018108">
    <property type="entry name" value="MCP_transmembrane"/>
</dbReference>
<evidence type="ECO:0000256" key="6">
    <source>
        <dbReference type="ARBA" id="ARBA00022989"/>
    </source>
</evidence>